<dbReference type="Gene3D" id="1.10.100.10">
    <property type="entry name" value="Insulin-like"/>
    <property type="match status" value="1"/>
</dbReference>
<dbReference type="SUPFAM" id="SSF56994">
    <property type="entry name" value="Insulin-like"/>
    <property type="match status" value="1"/>
</dbReference>
<feature type="signal peptide" evidence="6">
    <location>
        <begin position="1"/>
        <end position="16"/>
    </location>
</feature>
<keyword evidence="8" id="KW-1185">Reference proteome</keyword>
<keyword evidence="4 6" id="KW-0732">Signal</keyword>
<proteinExistence type="inferred from homology"/>
<evidence type="ECO:0000256" key="4">
    <source>
        <dbReference type="ARBA" id="ARBA00022729"/>
    </source>
</evidence>
<protein>
    <submittedName>
        <fullName evidence="7">Uncharacterized protein</fullName>
    </submittedName>
</protein>
<dbReference type="AlphaFoldDB" id="A0A8S1FC87"/>
<dbReference type="EMBL" id="CADEPM010000014">
    <property type="protein sequence ID" value="CAB3411516.1"/>
    <property type="molecule type" value="Genomic_DNA"/>
</dbReference>
<dbReference type="InterPro" id="IPR003235">
    <property type="entry name" value="Nem_insulin-like_b-type"/>
</dbReference>
<comment type="similarity">
    <text evidence="2">Belongs to the insulin family.</text>
</comment>
<dbReference type="InterPro" id="IPR036438">
    <property type="entry name" value="Insulin-like_sf"/>
</dbReference>
<keyword evidence="3" id="KW-0964">Secreted</keyword>
<comment type="caution">
    <text evidence="7">The sequence shown here is derived from an EMBL/GenBank/DDBJ whole genome shotgun (WGS) entry which is preliminary data.</text>
</comment>
<evidence type="ECO:0000256" key="2">
    <source>
        <dbReference type="ARBA" id="ARBA00009034"/>
    </source>
</evidence>
<gene>
    <name evidence="7" type="ORF">CBOVIS_LOCUS12899</name>
</gene>
<dbReference type="Proteomes" id="UP000494206">
    <property type="component" value="Unassembled WGS sequence"/>
</dbReference>
<dbReference type="GO" id="GO:0005576">
    <property type="term" value="C:extracellular region"/>
    <property type="evidence" value="ECO:0007669"/>
    <property type="project" value="UniProtKB-SubCell"/>
</dbReference>
<dbReference type="GO" id="GO:0005179">
    <property type="term" value="F:hormone activity"/>
    <property type="evidence" value="ECO:0007669"/>
    <property type="project" value="InterPro"/>
</dbReference>
<organism evidence="7 8">
    <name type="scientific">Caenorhabditis bovis</name>
    <dbReference type="NCBI Taxonomy" id="2654633"/>
    <lineage>
        <taxon>Eukaryota</taxon>
        <taxon>Metazoa</taxon>
        <taxon>Ecdysozoa</taxon>
        <taxon>Nematoda</taxon>
        <taxon>Chromadorea</taxon>
        <taxon>Rhabditida</taxon>
        <taxon>Rhabditina</taxon>
        <taxon>Rhabditomorpha</taxon>
        <taxon>Rhabditoidea</taxon>
        <taxon>Rhabditidae</taxon>
        <taxon>Peloderinae</taxon>
        <taxon>Caenorhabditis</taxon>
    </lineage>
</organism>
<evidence type="ECO:0000313" key="8">
    <source>
        <dbReference type="Proteomes" id="UP000494206"/>
    </source>
</evidence>
<name>A0A8S1FC87_9PELO</name>
<dbReference type="Pfam" id="PF03488">
    <property type="entry name" value="Ins_beta"/>
    <property type="match status" value="1"/>
</dbReference>
<evidence type="ECO:0000256" key="6">
    <source>
        <dbReference type="SAM" id="SignalP"/>
    </source>
</evidence>
<sequence>MKFVLILLAIALIVSCSVDRVRFERRCGSRLFNMLKKICKFDLQPIDVKASELCCLNHCSYETMQKVFCNKQPNRVVNM</sequence>
<evidence type="ECO:0000256" key="5">
    <source>
        <dbReference type="ARBA" id="ARBA00023157"/>
    </source>
</evidence>
<evidence type="ECO:0000256" key="3">
    <source>
        <dbReference type="ARBA" id="ARBA00022525"/>
    </source>
</evidence>
<dbReference type="PROSITE" id="PS51257">
    <property type="entry name" value="PROKAR_LIPOPROTEIN"/>
    <property type="match status" value="1"/>
</dbReference>
<keyword evidence="5" id="KW-1015">Disulfide bond</keyword>
<evidence type="ECO:0000313" key="7">
    <source>
        <dbReference type="EMBL" id="CAB3411516.1"/>
    </source>
</evidence>
<accession>A0A8S1FC87</accession>
<comment type="subcellular location">
    <subcellularLocation>
        <location evidence="1">Secreted</location>
    </subcellularLocation>
</comment>
<reference evidence="7 8" key="1">
    <citation type="submission" date="2020-04" db="EMBL/GenBank/DDBJ databases">
        <authorList>
            <person name="Laetsch R D."/>
            <person name="Stevens L."/>
            <person name="Kumar S."/>
            <person name="Blaxter L. M."/>
        </authorList>
    </citation>
    <scope>NUCLEOTIDE SEQUENCE [LARGE SCALE GENOMIC DNA]</scope>
</reference>
<evidence type="ECO:0000256" key="1">
    <source>
        <dbReference type="ARBA" id="ARBA00004613"/>
    </source>
</evidence>
<feature type="chain" id="PRO_5035751561" evidence="6">
    <location>
        <begin position="17"/>
        <end position="79"/>
    </location>
</feature>